<organism evidence="2 3">
    <name type="scientific">Colletotrichum spaethianum</name>
    <dbReference type="NCBI Taxonomy" id="700344"/>
    <lineage>
        <taxon>Eukaryota</taxon>
        <taxon>Fungi</taxon>
        <taxon>Dikarya</taxon>
        <taxon>Ascomycota</taxon>
        <taxon>Pezizomycotina</taxon>
        <taxon>Sordariomycetes</taxon>
        <taxon>Hypocreomycetidae</taxon>
        <taxon>Glomerellales</taxon>
        <taxon>Glomerellaceae</taxon>
        <taxon>Colletotrichum</taxon>
        <taxon>Colletotrichum spaethianum species complex</taxon>
    </lineage>
</organism>
<accession>A0AA37P8N0</accession>
<feature type="region of interest" description="Disordered" evidence="1">
    <location>
        <begin position="161"/>
        <end position="181"/>
    </location>
</feature>
<protein>
    <submittedName>
        <fullName evidence="2">Uncharacterized protein</fullName>
    </submittedName>
</protein>
<comment type="caution">
    <text evidence="2">The sequence shown here is derived from an EMBL/GenBank/DDBJ whole genome shotgun (WGS) entry which is preliminary data.</text>
</comment>
<proteinExistence type="predicted"/>
<dbReference type="Proteomes" id="UP001055115">
    <property type="component" value="Unassembled WGS sequence"/>
</dbReference>
<evidence type="ECO:0000313" key="2">
    <source>
        <dbReference type="EMBL" id="GKT47680.1"/>
    </source>
</evidence>
<sequence length="313" mass="34028">MLMGHHPNNTQDRNSQQGYIASTGNFQGGFVDQCDINGQQHVVRSNGTGTYNGYVQQLSPALSGSRFTSWTQTNPQFPSFGQGHPHYQTAIPSFPTPGLPQPSLDDPKRSYSMVFSDGVFWGRRPSSFLQSPISQQSNYSPVTYQAGLDGQIMKEERSAKRTRVHEGTLGTPQHTSYNSINSTNVQDTVGVEKNRVTTPSLVRAVINEATPVVPDEMPPAHKDTAQAFIANQTLLQTPAAQHRSAQQTSLGVPETSQAVVSNGFSNVDSPPAVNPQSGYDYALFGDWEVPPGEDWGSFESLLQDDGPSDQDLA</sequence>
<evidence type="ECO:0000313" key="3">
    <source>
        <dbReference type="Proteomes" id="UP001055115"/>
    </source>
</evidence>
<dbReference type="EMBL" id="BQXU01000020">
    <property type="protein sequence ID" value="GKT47680.1"/>
    <property type="molecule type" value="Genomic_DNA"/>
</dbReference>
<evidence type="ECO:0000256" key="1">
    <source>
        <dbReference type="SAM" id="MobiDB-lite"/>
    </source>
</evidence>
<dbReference type="GeneID" id="73328663"/>
<reference evidence="2 3" key="1">
    <citation type="submission" date="2022-03" db="EMBL/GenBank/DDBJ databases">
        <title>Genome data of Colletotrichum spp.</title>
        <authorList>
            <person name="Utami Y.D."/>
            <person name="Hiruma K."/>
        </authorList>
    </citation>
    <scope>NUCLEOTIDE SEQUENCE [LARGE SCALE GENOMIC DNA]</scope>
    <source>
        <strain evidence="2 3">MAFF 239500</strain>
    </source>
</reference>
<dbReference type="RefSeq" id="XP_049130030.1">
    <property type="nucleotide sequence ID" value="XM_049274073.1"/>
</dbReference>
<feature type="compositionally biased region" description="Polar residues" evidence="1">
    <location>
        <begin position="7"/>
        <end position="21"/>
    </location>
</feature>
<dbReference type="AlphaFoldDB" id="A0AA37P8N0"/>
<name>A0AA37P8N0_9PEZI</name>
<keyword evidence="3" id="KW-1185">Reference proteome</keyword>
<feature type="region of interest" description="Disordered" evidence="1">
    <location>
        <begin position="1"/>
        <end position="21"/>
    </location>
</feature>
<feature type="region of interest" description="Disordered" evidence="1">
    <location>
        <begin position="294"/>
        <end position="313"/>
    </location>
</feature>
<feature type="compositionally biased region" description="Polar residues" evidence="1">
    <location>
        <begin position="170"/>
        <end position="181"/>
    </location>
</feature>
<gene>
    <name evidence="2" type="ORF">ColSpa_07861</name>
</gene>